<dbReference type="Proteomes" id="UP000199200">
    <property type="component" value="Unassembled WGS sequence"/>
</dbReference>
<sequence length="87" mass="9815">MRTFNFTRLSHDKWERAATGSIAYSSKGVDIRTADGPTIDHFRVLRADKAVISNLTALDGTYLAFGGRYEVDSADDGRIFLRPYRSR</sequence>
<dbReference type="EMBL" id="FNZF01000001">
    <property type="protein sequence ID" value="SEI94538.1"/>
    <property type="molecule type" value="Genomic_DNA"/>
</dbReference>
<organism evidence="1 2">
    <name type="scientific">Bhargavaea ginsengi</name>
    <dbReference type="NCBI Taxonomy" id="426757"/>
    <lineage>
        <taxon>Bacteria</taxon>
        <taxon>Bacillati</taxon>
        <taxon>Bacillota</taxon>
        <taxon>Bacilli</taxon>
        <taxon>Bacillales</taxon>
        <taxon>Caryophanaceae</taxon>
        <taxon>Bhargavaea</taxon>
    </lineage>
</organism>
<accession>A0A1H6UQN9</accession>
<proteinExistence type="predicted"/>
<dbReference type="RefSeq" id="WP_143059348.1">
    <property type="nucleotide sequence ID" value="NZ_FNZF01000001.1"/>
</dbReference>
<keyword evidence="2" id="KW-1185">Reference proteome</keyword>
<gene>
    <name evidence="1" type="ORF">SAMN04488127_0857</name>
</gene>
<evidence type="ECO:0000313" key="1">
    <source>
        <dbReference type="EMBL" id="SEI94538.1"/>
    </source>
</evidence>
<dbReference type="AlphaFoldDB" id="A0A1H6UQN9"/>
<protein>
    <submittedName>
        <fullName evidence="1">Uncharacterized protein</fullName>
    </submittedName>
</protein>
<dbReference type="OrthoDB" id="2453662at2"/>
<reference evidence="2" key="1">
    <citation type="submission" date="2016-10" db="EMBL/GenBank/DDBJ databases">
        <authorList>
            <person name="Varghese N."/>
            <person name="Submissions S."/>
        </authorList>
    </citation>
    <scope>NUCLEOTIDE SEQUENCE [LARGE SCALE GENOMIC DNA]</scope>
    <source>
        <strain evidence="2">CGMCC 1.6763</strain>
    </source>
</reference>
<evidence type="ECO:0000313" key="2">
    <source>
        <dbReference type="Proteomes" id="UP000199200"/>
    </source>
</evidence>
<name>A0A1H6UQN9_9BACL</name>